<dbReference type="RefSeq" id="WP_034949011.1">
    <property type="nucleotide sequence ID" value="NZ_JDST02000046.1"/>
</dbReference>
<evidence type="ECO:0000313" key="2">
    <source>
        <dbReference type="EMBL" id="KFB76776.1"/>
    </source>
</evidence>
<feature type="transmembrane region" description="Helical" evidence="1">
    <location>
        <begin position="69"/>
        <end position="88"/>
    </location>
</feature>
<name>A0A080M723_9PROT</name>
<feature type="transmembrane region" description="Helical" evidence="1">
    <location>
        <begin position="94"/>
        <end position="111"/>
    </location>
</feature>
<reference evidence="3" key="3">
    <citation type="submission" date="2020-06" db="EMBL/GenBank/DDBJ databases">
        <authorList>
            <person name="Arumugam K."/>
            <person name="Besarab I."/>
            <person name="Haryono M."/>
            <person name="Bagci C."/>
            <person name="Beier S."/>
            <person name="Buchfink B."/>
            <person name="Gorska A."/>
            <person name="Qiu G."/>
            <person name="Huson D.H."/>
            <person name="Williams R.B."/>
        </authorList>
    </citation>
    <scope>NUCLEOTIDE SEQUENCE</scope>
    <source>
        <strain evidence="3">SSA1</strain>
    </source>
</reference>
<dbReference type="EMBL" id="JDST02000046">
    <property type="protein sequence ID" value="KFB76776.1"/>
    <property type="molecule type" value="Genomic_DNA"/>
</dbReference>
<gene>
    <name evidence="2" type="ORF">AW06_002148</name>
    <name evidence="3" type="ORF">HWD57_03940</name>
</gene>
<dbReference type="Gene3D" id="1.10.3730.20">
    <property type="match status" value="1"/>
</dbReference>
<protein>
    <submittedName>
        <fullName evidence="2">4-amino-4-deoxy-L-arabinose-phosphoundecaprenol flippase subunit ArnE</fullName>
    </submittedName>
    <submittedName>
        <fullName evidence="3">EamA family transporter</fullName>
    </submittedName>
</protein>
<sequence>MTVYVIALLCVVGLAIGQILFKVSAAEITASGSIFSPKAAIALLAAMCIYGVTSVVWVWILQKVELGRVYPLMALAFILVPIGSHFVFGERFQAQYFIGVALIMIGIIVAVRA</sequence>
<dbReference type="Proteomes" id="UP000509684">
    <property type="component" value="Chromosome"/>
</dbReference>
<keyword evidence="1" id="KW-0812">Transmembrane</keyword>
<keyword evidence="4" id="KW-1185">Reference proteome</keyword>
<accession>A0A080M723</accession>
<evidence type="ECO:0000256" key="1">
    <source>
        <dbReference type="SAM" id="Phobius"/>
    </source>
</evidence>
<accession>A0A7D5S8Q2</accession>
<organism evidence="2 4">
    <name type="scientific">Candidatus Accumulibacter cognatus</name>
    <dbReference type="NCBI Taxonomy" id="2954383"/>
    <lineage>
        <taxon>Bacteria</taxon>
        <taxon>Pseudomonadati</taxon>
        <taxon>Pseudomonadota</taxon>
        <taxon>Betaproteobacteria</taxon>
        <taxon>Candidatus Accumulibacter</taxon>
    </lineage>
</organism>
<feature type="transmembrane region" description="Helical" evidence="1">
    <location>
        <begin position="41"/>
        <end position="62"/>
    </location>
</feature>
<evidence type="ECO:0000313" key="5">
    <source>
        <dbReference type="Proteomes" id="UP000509684"/>
    </source>
</evidence>
<keyword evidence="1" id="KW-0472">Membrane</keyword>
<proteinExistence type="predicted"/>
<reference evidence="2 4" key="1">
    <citation type="submission" date="2014-02" db="EMBL/GenBank/DDBJ databases">
        <title>Expanding our view of genomic diversity in Candidatus Accumulibacter clades.</title>
        <authorList>
            <person name="Skennerton C.T."/>
            <person name="Barr J.J."/>
            <person name="Slater F.R."/>
            <person name="Bond P.L."/>
            <person name="Tyson G.W."/>
        </authorList>
    </citation>
    <scope>NUCLEOTIDE SEQUENCE [LARGE SCALE GENOMIC DNA]</scope>
    <source>
        <strain evidence="4">SK-02</strain>
    </source>
</reference>
<dbReference type="SUPFAM" id="SSF103481">
    <property type="entry name" value="Multidrug resistance efflux transporter EmrE"/>
    <property type="match status" value="1"/>
</dbReference>
<dbReference type="KEGG" id="acog:HWD57_03940"/>
<dbReference type="AlphaFoldDB" id="A0A080M723"/>
<keyword evidence="1" id="KW-1133">Transmembrane helix</keyword>
<dbReference type="EMBL" id="CP058708">
    <property type="protein sequence ID" value="QLH49020.1"/>
    <property type="molecule type" value="Genomic_DNA"/>
</dbReference>
<reference evidence="3 5" key="2">
    <citation type="journal article" date="2019" name="Microbiome">
        <title>Annotated bacterial chromosomes from frame-shift-corrected long-read metagenomic data.</title>
        <authorList>
            <person name="Arumugam K."/>
            <person name="Bagci C."/>
            <person name="Bessarab I."/>
            <person name="Beier S."/>
            <person name="Buchfink B."/>
            <person name="Gorska A."/>
            <person name="Qiu G."/>
            <person name="Huson D.H."/>
            <person name="Williams R.B.H."/>
        </authorList>
    </citation>
    <scope>NUCLEOTIDE SEQUENCE [LARGE SCALE GENOMIC DNA]</scope>
    <source>
        <strain evidence="3">SSA1</strain>
    </source>
</reference>
<evidence type="ECO:0000313" key="3">
    <source>
        <dbReference type="EMBL" id="QLH49020.1"/>
    </source>
</evidence>
<evidence type="ECO:0000313" key="4">
    <source>
        <dbReference type="Proteomes" id="UP000021315"/>
    </source>
</evidence>
<dbReference type="Proteomes" id="UP000021315">
    <property type="component" value="Unassembled WGS sequence"/>
</dbReference>
<dbReference type="InterPro" id="IPR037185">
    <property type="entry name" value="EmrE-like"/>
</dbReference>
<dbReference type="STRING" id="1453999.AW06_002148"/>